<dbReference type="AlphaFoldDB" id="A0A6A6B8H8"/>
<dbReference type="Proteomes" id="UP000799438">
    <property type="component" value="Unassembled WGS sequence"/>
</dbReference>
<reference evidence="1" key="1">
    <citation type="journal article" date="2020" name="Stud. Mycol.">
        <title>101 Dothideomycetes genomes: a test case for predicting lifestyles and emergence of pathogens.</title>
        <authorList>
            <person name="Haridas S."/>
            <person name="Albert R."/>
            <person name="Binder M."/>
            <person name="Bloem J."/>
            <person name="Labutti K."/>
            <person name="Salamov A."/>
            <person name="Andreopoulos B."/>
            <person name="Baker S."/>
            <person name="Barry K."/>
            <person name="Bills G."/>
            <person name="Bluhm B."/>
            <person name="Cannon C."/>
            <person name="Castanera R."/>
            <person name="Culley D."/>
            <person name="Daum C."/>
            <person name="Ezra D."/>
            <person name="Gonzalez J."/>
            <person name="Henrissat B."/>
            <person name="Kuo A."/>
            <person name="Liang C."/>
            <person name="Lipzen A."/>
            <person name="Lutzoni F."/>
            <person name="Magnuson J."/>
            <person name="Mondo S."/>
            <person name="Nolan M."/>
            <person name="Ohm R."/>
            <person name="Pangilinan J."/>
            <person name="Park H.-J."/>
            <person name="Ramirez L."/>
            <person name="Alfaro M."/>
            <person name="Sun H."/>
            <person name="Tritt A."/>
            <person name="Yoshinaga Y."/>
            <person name="Zwiers L.-H."/>
            <person name="Turgeon B."/>
            <person name="Goodwin S."/>
            <person name="Spatafora J."/>
            <person name="Crous P."/>
            <person name="Grigoriev I."/>
        </authorList>
    </citation>
    <scope>NUCLEOTIDE SEQUENCE</scope>
    <source>
        <strain evidence="1">CBS 121167</strain>
    </source>
</reference>
<organism evidence="1 2">
    <name type="scientific">Aplosporella prunicola CBS 121167</name>
    <dbReference type="NCBI Taxonomy" id="1176127"/>
    <lineage>
        <taxon>Eukaryota</taxon>
        <taxon>Fungi</taxon>
        <taxon>Dikarya</taxon>
        <taxon>Ascomycota</taxon>
        <taxon>Pezizomycotina</taxon>
        <taxon>Dothideomycetes</taxon>
        <taxon>Dothideomycetes incertae sedis</taxon>
        <taxon>Botryosphaeriales</taxon>
        <taxon>Aplosporellaceae</taxon>
        <taxon>Aplosporella</taxon>
    </lineage>
</organism>
<protein>
    <submittedName>
        <fullName evidence="1">Uncharacterized protein</fullName>
    </submittedName>
</protein>
<proteinExistence type="predicted"/>
<gene>
    <name evidence="1" type="ORF">K452DRAFT_63796</name>
</gene>
<dbReference type="EMBL" id="ML995492">
    <property type="protein sequence ID" value="KAF2139663.1"/>
    <property type="molecule type" value="Genomic_DNA"/>
</dbReference>
<sequence>MFFSLMLLRRLRSSDDRRRPLVGRGAVGACVNLLDAFVILTCLYRSLCSRHCLWNVSYDVQGQQMQLNIGLIDLDRICYRSSCPRQALRHPSHETNMPKDEICS</sequence>
<dbReference type="GeneID" id="54304453"/>
<accession>A0A6A6B8H8</accession>
<keyword evidence="2" id="KW-1185">Reference proteome</keyword>
<name>A0A6A6B8H8_9PEZI</name>
<evidence type="ECO:0000313" key="2">
    <source>
        <dbReference type="Proteomes" id="UP000799438"/>
    </source>
</evidence>
<evidence type="ECO:0000313" key="1">
    <source>
        <dbReference type="EMBL" id="KAF2139663.1"/>
    </source>
</evidence>
<dbReference type="RefSeq" id="XP_033395376.1">
    <property type="nucleotide sequence ID" value="XM_033546946.1"/>
</dbReference>